<proteinExistence type="predicted"/>
<evidence type="ECO:0000313" key="1">
    <source>
        <dbReference type="EMBL" id="KKN75274.1"/>
    </source>
</evidence>
<dbReference type="Gene3D" id="2.60.120.560">
    <property type="entry name" value="Exo-inulinase, domain 1"/>
    <property type="match status" value="1"/>
</dbReference>
<name>A0A0F9T7Z2_9ZZZZ</name>
<protein>
    <submittedName>
        <fullName evidence="1">Uncharacterized protein</fullName>
    </submittedName>
</protein>
<dbReference type="AlphaFoldDB" id="A0A0F9T7Z2"/>
<organism evidence="1">
    <name type="scientific">marine sediment metagenome</name>
    <dbReference type="NCBI Taxonomy" id="412755"/>
    <lineage>
        <taxon>unclassified sequences</taxon>
        <taxon>metagenomes</taxon>
        <taxon>ecological metagenomes</taxon>
    </lineage>
</organism>
<dbReference type="EMBL" id="LAZR01000313">
    <property type="protein sequence ID" value="KKN75274.1"/>
    <property type="molecule type" value="Genomic_DNA"/>
</dbReference>
<reference evidence="1" key="1">
    <citation type="journal article" date="2015" name="Nature">
        <title>Complex archaea that bridge the gap between prokaryotes and eukaryotes.</title>
        <authorList>
            <person name="Spang A."/>
            <person name="Saw J.H."/>
            <person name="Jorgensen S.L."/>
            <person name="Zaremba-Niedzwiedzka K."/>
            <person name="Martijn J."/>
            <person name="Lind A.E."/>
            <person name="van Eijk R."/>
            <person name="Schleper C."/>
            <person name="Guy L."/>
            <person name="Ettema T.J."/>
        </authorList>
    </citation>
    <scope>NUCLEOTIDE SEQUENCE</scope>
</reference>
<accession>A0A0F9T7Z2</accession>
<comment type="caution">
    <text evidence="1">The sequence shown here is derived from an EMBL/GenBank/DDBJ whole genome shotgun (WGS) entry which is preliminary data.</text>
</comment>
<gene>
    <name evidence="1" type="ORF">LCGC14_0382730</name>
</gene>
<sequence length="216" mass="23262">MALVFSDTFTDTNGTNLDAHTPDTGTGWTEEERTGVRSLECFGNNCEAEAGELNDRATYSAQPDPTVADYDVEFDYKTVSIGAEAPYHLFARLTDLSNFYLATFYGSDATDDYKLNKKVAASFTELASLNETISDGDTLKLEIKDANKKVFNGVTEKLTSTDNALTSAGKAGISHGNTLVSTDDLDTTPEADNFKVTEQAVAAATRRYSLTTLGVG</sequence>